<dbReference type="EMBL" id="FNHH01000024">
    <property type="protein sequence ID" value="SDM80315.1"/>
    <property type="molecule type" value="Genomic_DNA"/>
</dbReference>
<dbReference type="GO" id="GO:0006689">
    <property type="term" value="P:ganglioside catabolic process"/>
    <property type="evidence" value="ECO:0007669"/>
    <property type="project" value="TreeGrafter"/>
</dbReference>
<dbReference type="SUPFAM" id="SSF50939">
    <property type="entry name" value="Sialidases"/>
    <property type="match status" value="1"/>
</dbReference>
<dbReference type="PANTHER" id="PTHR10628:SF30">
    <property type="entry name" value="EXO-ALPHA-SIALIDASE"/>
    <property type="match status" value="1"/>
</dbReference>
<dbReference type="EC" id="3.2.1.18" evidence="3"/>
<evidence type="ECO:0000313" key="8">
    <source>
        <dbReference type="Proteomes" id="UP000199226"/>
    </source>
</evidence>
<dbReference type="CDD" id="cd15482">
    <property type="entry name" value="Sialidase_non-viral"/>
    <property type="match status" value="1"/>
</dbReference>
<dbReference type="GO" id="GO:0004308">
    <property type="term" value="F:exo-alpha-sialidase activity"/>
    <property type="evidence" value="ECO:0007669"/>
    <property type="project" value="UniProtKB-EC"/>
</dbReference>
<keyword evidence="5" id="KW-0732">Signal</keyword>
<dbReference type="GO" id="GO:0005737">
    <property type="term" value="C:cytoplasm"/>
    <property type="evidence" value="ECO:0007669"/>
    <property type="project" value="TreeGrafter"/>
</dbReference>
<evidence type="ECO:0000256" key="3">
    <source>
        <dbReference type="ARBA" id="ARBA00012733"/>
    </source>
</evidence>
<dbReference type="Proteomes" id="UP000199226">
    <property type="component" value="Unassembled WGS sequence"/>
</dbReference>
<dbReference type="AlphaFoldDB" id="A0A1G9W8G7"/>
<dbReference type="InterPro" id="IPR026856">
    <property type="entry name" value="Sialidase_fam"/>
</dbReference>
<dbReference type="STRING" id="990371.SAMN05421813_1242"/>
<feature type="chain" id="PRO_5011478621" description="exo-alpha-sialidase" evidence="5">
    <location>
        <begin position="26"/>
        <end position="529"/>
    </location>
</feature>
<dbReference type="PROSITE" id="PS51257">
    <property type="entry name" value="PROKAR_LIPOPROTEIN"/>
    <property type="match status" value="1"/>
</dbReference>
<sequence length="529" mass="58127">MMNKTVNFSLLFLALVISACSPINKATDTSAPQLSAIYADIPLIIRDTYNEAIQIRIYVNESKEVNYKSVHCLLDENAVNALERIDVYIRKDNERAFLTGATLLGSVKDLSGKVNIPIDINFKAGLHTIWISPVLKSTADLTKQLTIRAFALSTGTSVQKINKELNSSGGKANFAKRSGLAFRKAGDDGVHTYRIPGLATTEKGTLLSVYDIRYVNSRDLPANIDVGLSRSTDGGQTWEPMKVIMDMGPPHENSGIGDPAILIDPLTKKIWVAALWSKGNRSIAGSEPGLSPETTGQLVLVSSDDDGKTWSEPYNITSQVKDPKWHIYFNGPGNGMVMQNGTLVFPSQYWDESKKPGMPHSSIIYSDDHGKTWKSGIGAKSNTTESQVVETTPGTLMLNMRDNRGKFRRVATTKDMGKTWLEHPTSNEALPDPVCMASLIKCGVKVNGRLNEVLFFSNVASQIARKNMTIKASLDLGNTWLPANELLLDERHSYGYSSLTRIDENTLGIVYEGSGDLYFMRVPVSDVLK</sequence>
<keyword evidence="8" id="KW-1185">Reference proteome</keyword>
<evidence type="ECO:0000256" key="2">
    <source>
        <dbReference type="ARBA" id="ARBA00009348"/>
    </source>
</evidence>
<protein>
    <recommendedName>
        <fullName evidence="3">exo-alpha-sialidase</fullName>
        <ecNumber evidence="3">3.2.1.18</ecNumber>
    </recommendedName>
</protein>
<gene>
    <name evidence="7" type="ORF">SAMN05421813_1242</name>
</gene>
<organism evidence="7 8">
    <name type="scientific">Daejeonella rubra</name>
    <dbReference type="NCBI Taxonomy" id="990371"/>
    <lineage>
        <taxon>Bacteria</taxon>
        <taxon>Pseudomonadati</taxon>
        <taxon>Bacteroidota</taxon>
        <taxon>Sphingobacteriia</taxon>
        <taxon>Sphingobacteriales</taxon>
        <taxon>Sphingobacteriaceae</taxon>
        <taxon>Daejeonella</taxon>
    </lineage>
</organism>
<comment type="similarity">
    <text evidence="2">Belongs to the glycosyl hydrolase 33 family.</text>
</comment>
<keyword evidence="4" id="KW-0677">Repeat</keyword>
<evidence type="ECO:0000259" key="6">
    <source>
        <dbReference type="Pfam" id="PF13088"/>
    </source>
</evidence>
<dbReference type="GO" id="GO:0016020">
    <property type="term" value="C:membrane"/>
    <property type="evidence" value="ECO:0007669"/>
    <property type="project" value="TreeGrafter"/>
</dbReference>
<proteinExistence type="inferred from homology"/>
<name>A0A1G9W8G7_9SPHI</name>
<dbReference type="RefSeq" id="WP_221406350.1">
    <property type="nucleotide sequence ID" value="NZ_FNHH01000024.1"/>
</dbReference>
<dbReference type="Pfam" id="PF13088">
    <property type="entry name" value="BNR_2"/>
    <property type="match status" value="1"/>
</dbReference>
<evidence type="ECO:0000256" key="5">
    <source>
        <dbReference type="SAM" id="SignalP"/>
    </source>
</evidence>
<dbReference type="InterPro" id="IPR008377">
    <property type="entry name" value="Sialidase_trypan"/>
</dbReference>
<comment type="catalytic activity">
    <reaction evidence="1">
        <text>Hydrolysis of alpha-(2-&gt;3)-, alpha-(2-&gt;6)-, alpha-(2-&gt;8)- glycosidic linkages of terminal sialic acid residues in oligosaccharides, glycoproteins, glycolipids, colominic acid and synthetic substrates.</text>
        <dbReference type="EC" id="3.2.1.18"/>
    </reaction>
</comment>
<evidence type="ECO:0000256" key="4">
    <source>
        <dbReference type="ARBA" id="ARBA00022737"/>
    </source>
</evidence>
<dbReference type="InterPro" id="IPR036278">
    <property type="entry name" value="Sialidase_sf"/>
</dbReference>
<feature type="signal peptide" evidence="5">
    <location>
        <begin position="1"/>
        <end position="25"/>
    </location>
</feature>
<evidence type="ECO:0000313" key="7">
    <source>
        <dbReference type="EMBL" id="SDM80315.1"/>
    </source>
</evidence>
<accession>A0A1G9W8G7</accession>
<feature type="domain" description="Sialidase" evidence="6">
    <location>
        <begin position="224"/>
        <end position="505"/>
    </location>
</feature>
<reference evidence="8" key="1">
    <citation type="submission" date="2016-10" db="EMBL/GenBank/DDBJ databases">
        <authorList>
            <person name="Varghese N."/>
            <person name="Submissions S."/>
        </authorList>
    </citation>
    <scope>NUCLEOTIDE SEQUENCE [LARGE SCALE GENOMIC DNA]</scope>
    <source>
        <strain evidence="8">DSM 24536</strain>
    </source>
</reference>
<dbReference type="Gene3D" id="2.120.10.10">
    <property type="match status" value="1"/>
</dbReference>
<evidence type="ECO:0000256" key="1">
    <source>
        <dbReference type="ARBA" id="ARBA00000427"/>
    </source>
</evidence>
<dbReference type="PRINTS" id="PR01803">
    <property type="entry name" value="TCSIALIDASE"/>
</dbReference>
<dbReference type="PANTHER" id="PTHR10628">
    <property type="entry name" value="SIALIDASE"/>
    <property type="match status" value="1"/>
</dbReference>
<dbReference type="GO" id="GO:0009313">
    <property type="term" value="P:oligosaccharide catabolic process"/>
    <property type="evidence" value="ECO:0007669"/>
    <property type="project" value="TreeGrafter"/>
</dbReference>
<dbReference type="InterPro" id="IPR011040">
    <property type="entry name" value="Sialidase"/>
</dbReference>